<dbReference type="EMBL" id="MJAT01000012">
    <property type="protein sequence ID" value="OEH85868.1"/>
    <property type="molecule type" value="Genomic_DNA"/>
</dbReference>
<evidence type="ECO:0000313" key="3">
    <source>
        <dbReference type="Proteomes" id="UP000095255"/>
    </source>
</evidence>
<name>A0A1E5L743_9FIRM</name>
<protein>
    <recommendedName>
        <fullName evidence="1">PRC-barrel domain-containing protein</fullName>
    </recommendedName>
</protein>
<dbReference type="PANTHER" id="PTHR40061:SF1">
    <property type="entry name" value="SPORULATION PROTEIN YLMC-RELATED"/>
    <property type="match status" value="1"/>
</dbReference>
<dbReference type="Proteomes" id="UP000095255">
    <property type="component" value="Unassembled WGS sequence"/>
</dbReference>
<dbReference type="InterPro" id="IPR027275">
    <property type="entry name" value="PRC-brl_dom"/>
</dbReference>
<dbReference type="Pfam" id="PF05239">
    <property type="entry name" value="PRC"/>
    <property type="match status" value="1"/>
</dbReference>
<dbReference type="Gene3D" id="2.30.30.240">
    <property type="entry name" value="PRC-barrel domain"/>
    <property type="match status" value="1"/>
</dbReference>
<dbReference type="NCBIfam" id="TIGR02888">
    <property type="entry name" value="spore_YlmC_YmxH"/>
    <property type="match status" value="1"/>
</dbReference>
<proteinExistence type="predicted"/>
<dbReference type="PANTHER" id="PTHR40061">
    <property type="entry name" value="SPORULATION PROTEIN YLMC-RELATED"/>
    <property type="match status" value="1"/>
</dbReference>
<organism evidence="2 3">
    <name type="scientific">Desulfuribacillus stibiiarsenatis</name>
    <dbReference type="NCBI Taxonomy" id="1390249"/>
    <lineage>
        <taxon>Bacteria</taxon>
        <taxon>Bacillati</taxon>
        <taxon>Bacillota</taxon>
        <taxon>Desulfuribacillia</taxon>
        <taxon>Desulfuribacillales</taxon>
        <taxon>Desulfuribacillaceae</taxon>
        <taxon>Desulfuribacillus</taxon>
    </lineage>
</organism>
<reference evidence="2 3" key="1">
    <citation type="submission" date="2016-09" db="EMBL/GenBank/DDBJ databases">
        <title>Desulfuribacillus arsenicus sp. nov., an obligately anaerobic, dissimilatory arsenic- and antimonate-reducing bacterium isolated from anoxic sediments.</title>
        <authorList>
            <person name="Abin C.A."/>
            <person name="Hollibaugh J.T."/>
        </authorList>
    </citation>
    <scope>NUCLEOTIDE SEQUENCE [LARGE SCALE GENOMIC DNA]</scope>
    <source>
        <strain evidence="2 3">MLFW-2</strain>
    </source>
</reference>
<dbReference type="SUPFAM" id="SSF50346">
    <property type="entry name" value="PRC-barrel domain"/>
    <property type="match status" value="1"/>
</dbReference>
<dbReference type="STRING" id="1390249.BHU72_03565"/>
<gene>
    <name evidence="2" type="ORF">BHU72_03565</name>
</gene>
<comment type="caution">
    <text evidence="2">The sequence shown here is derived from an EMBL/GenBank/DDBJ whole genome shotgun (WGS) entry which is preliminary data.</text>
</comment>
<keyword evidence="3" id="KW-1185">Reference proteome</keyword>
<dbReference type="RefSeq" id="WP_069701951.1">
    <property type="nucleotide sequence ID" value="NZ_MJAT01000012.1"/>
</dbReference>
<dbReference type="InterPro" id="IPR014238">
    <property type="entry name" value="Spore_YlmC/YmxH"/>
</dbReference>
<feature type="domain" description="PRC-barrel" evidence="1">
    <location>
        <begin position="1"/>
        <end position="74"/>
    </location>
</feature>
<dbReference type="InterPro" id="IPR011033">
    <property type="entry name" value="PRC_barrel-like_sf"/>
</dbReference>
<sequence length="87" mass="9976">MRYTNLSTKEIVVIETGEKLGDLQKVDMEIDPMTGQIIRLIIPQFQNFSFQPRKSLHTIPWNQVRIFGEDTVLISIQPAGAKEMSQD</sequence>
<dbReference type="AlphaFoldDB" id="A0A1E5L743"/>
<evidence type="ECO:0000259" key="1">
    <source>
        <dbReference type="Pfam" id="PF05239"/>
    </source>
</evidence>
<dbReference type="OrthoDB" id="2468688at2"/>
<accession>A0A1E5L743</accession>
<evidence type="ECO:0000313" key="2">
    <source>
        <dbReference type="EMBL" id="OEH85868.1"/>
    </source>
</evidence>